<feature type="domain" description="Bacterial transcriptional activator" evidence="2">
    <location>
        <begin position="18"/>
        <end position="147"/>
    </location>
</feature>
<dbReference type="InterPro" id="IPR027417">
    <property type="entry name" value="P-loop_NTPase"/>
</dbReference>
<sequence>MIVRAGAAYRLDVRADAVDIARFQRYLREGDVSAALAEWTAPPLAGVDAPGLAATLDGLTEQWLSAVEVDLECRIESDPQAAVGPLTELARRHPFREGLWALLMTALYRVGRQGDALEAFRQARHNLVEQLGVEPGPRLRALESQILGHDDRLGERREAAQGPARPPSGTENVASIDDSTVGNLPHRSGRLIGRDEDLRVIDDMVAASPLVTLVGPGGMGKTRLALAAARIAAGNRGWGGWLIELATIRSSSEVPRAVADALGVTQRAGQSLTQSVMTVLRSRPAVLLIDNCEHVIEGAAELAHAIVTGTQARVLATSRERLGVDDELVLVVGPLDRPAGAELFHARALAADRTYDRRLYRDEVDDICRRLDGIPLAIELAAARARSHRPADLVARLDDRLRVTGERRTGVPRHRTLRAAMRWSYDLLGRTGPVPTLVRLQRLVRPRRGGSRHR</sequence>
<dbReference type="CDD" id="cd15831">
    <property type="entry name" value="BTAD"/>
    <property type="match status" value="1"/>
</dbReference>
<dbReference type="Proteomes" id="UP001597368">
    <property type="component" value="Unassembled WGS sequence"/>
</dbReference>
<dbReference type="SUPFAM" id="SSF52540">
    <property type="entry name" value="P-loop containing nucleoside triphosphate hydrolases"/>
    <property type="match status" value="1"/>
</dbReference>
<reference evidence="4" key="1">
    <citation type="journal article" date="2019" name="Int. J. Syst. Evol. Microbiol.">
        <title>The Global Catalogue of Microorganisms (GCM) 10K type strain sequencing project: providing services to taxonomists for standard genome sequencing and annotation.</title>
        <authorList>
            <consortium name="The Broad Institute Genomics Platform"/>
            <consortium name="The Broad Institute Genome Sequencing Center for Infectious Disease"/>
            <person name="Wu L."/>
            <person name="Ma J."/>
        </authorList>
    </citation>
    <scope>NUCLEOTIDE SEQUENCE [LARGE SCALE GENOMIC DNA]</scope>
    <source>
        <strain evidence="4">ICMP 6774ER</strain>
    </source>
</reference>
<keyword evidence="3" id="KW-0547">Nucleotide-binding</keyword>
<keyword evidence="4" id="KW-1185">Reference proteome</keyword>
<proteinExistence type="predicted"/>
<dbReference type="PANTHER" id="PTHR47691:SF3">
    <property type="entry name" value="HTH-TYPE TRANSCRIPTIONAL REGULATOR RV0890C-RELATED"/>
    <property type="match status" value="1"/>
</dbReference>
<dbReference type="GO" id="GO:0005524">
    <property type="term" value="F:ATP binding"/>
    <property type="evidence" value="ECO:0007669"/>
    <property type="project" value="UniProtKB-KW"/>
</dbReference>
<feature type="compositionally biased region" description="Polar residues" evidence="1">
    <location>
        <begin position="169"/>
        <end position="180"/>
    </location>
</feature>
<evidence type="ECO:0000313" key="3">
    <source>
        <dbReference type="EMBL" id="MFD1933224.1"/>
    </source>
</evidence>
<evidence type="ECO:0000256" key="1">
    <source>
        <dbReference type="SAM" id="MobiDB-lite"/>
    </source>
</evidence>
<evidence type="ECO:0000313" key="4">
    <source>
        <dbReference type="Proteomes" id="UP001597368"/>
    </source>
</evidence>
<dbReference type="Gene3D" id="1.25.40.10">
    <property type="entry name" value="Tetratricopeptide repeat domain"/>
    <property type="match status" value="1"/>
</dbReference>
<dbReference type="EMBL" id="JBHUFV010000026">
    <property type="protein sequence ID" value="MFD1933224.1"/>
    <property type="molecule type" value="Genomic_DNA"/>
</dbReference>
<keyword evidence="3" id="KW-0067">ATP-binding</keyword>
<dbReference type="SUPFAM" id="SSF48452">
    <property type="entry name" value="TPR-like"/>
    <property type="match status" value="1"/>
</dbReference>
<dbReference type="InterPro" id="IPR005158">
    <property type="entry name" value="BTAD"/>
</dbReference>
<dbReference type="SMART" id="SM01043">
    <property type="entry name" value="BTAD"/>
    <property type="match status" value="1"/>
</dbReference>
<name>A0ABW4SY56_9ACTN</name>
<dbReference type="Gene3D" id="3.40.50.300">
    <property type="entry name" value="P-loop containing nucleotide triphosphate hydrolases"/>
    <property type="match status" value="1"/>
</dbReference>
<dbReference type="Pfam" id="PF03704">
    <property type="entry name" value="BTAD"/>
    <property type="match status" value="1"/>
</dbReference>
<gene>
    <name evidence="3" type="ORF">ACFSKW_17265</name>
</gene>
<dbReference type="RefSeq" id="WP_379573358.1">
    <property type="nucleotide sequence ID" value="NZ_JBHUFV010000026.1"/>
</dbReference>
<dbReference type="InterPro" id="IPR011990">
    <property type="entry name" value="TPR-like_helical_dom_sf"/>
</dbReference>
<accession>A0ABW4SY56</accession>
<evidence type="ECO:0000259" key="2">
    <source>
        <dbReference type="SMART" id="SM01043"/>
    </source>
</evidence>
<comment type="caution">
    <text evidence="3">The sequence shown here is derived from an EMBL/GenBank/DDBJ whole genome shotgun (WGS) entry which is preliminary data.</text>
</comment>
<dbReference type="PRINTS" id="PR00364">
    <property type="entry name" value="DISEASERSIST"/>
</dbReference>
<organism evidence="3 4">
    <name type="scientific">Nonomuraea mangrovi</name>
    <dbReference type="NCBI Taxonomy" id="2316207"/>
    <lineage>
        <taxon>Bacteria</taxon>
        <taxon>Bacillati</taxon>
        <taxon>Actinomycetota</taxon>
        <taxon>Actinomycetes</taxon>
        <taxon>Streptosporangiales</taxon>
        <taxon>Streptosporangiaceae</taxon>
        <taxon>Nonomuraea</taxon>
    </lineage>
</organism>
<feature type="region of interest" description="Disordered" evidence="1">
    <location>
        <begin position="156"/>
        <end position="180"/>
    </location>
</feature>
<protein>
    <submittedName>
        <fullName evidence="3">ATP-binding protein</fullName>
    </submittedName>
</protein>
<dbReference type="PANTHER" id="PTHR47691">
    <property type="entry name" value="REGULATOR-RELATED"/>
    <property type="match status" value="1"/>
</dbReference>